<dbReference type="EMBL" id="QHHQ01000001">
    <property type="protein sequence ID" value="RAI04368.1"/>
    <property type="molecule type" value="Genomic_DNA"/>
</dbReference>
<evidence type="ECO:0000256" key="2">
    <source>
        <dbReference type="ARBA" id="ARBA00022679"/>
    </source>
</evidence>
<comment type="similarity">
    <text evidence="1 8">Belongs to the cytidylate kinase family. Type 1 subfamily.</text>
</comment>
<organism evidence="10 11">
    <name type="scientific">Acuticoccus sediminis</name>
    <dbReference type="NCBI Taxonomy" id="2184697"/>
    <lineage>
        <taxon>Bacteria</taxon>
        <taxon>Pseudomonadati</taxon>
        <taxon>Pseudomonadota</taxon>
        <taxon>Alphaproteobacteria</taxon>
        <taxon>Hyphomicrobiales</taxon>
        <taxon>Amorphaceae</taxon>
        <taxon>Acuticoccus</taxon>
    </lineage>
</organism>
<keyword evidence="8" id="KW-0963">Cytoplasm</keyword>
<dbReference type="InterPro" id="IPR003136">
    <property type="entry name" value="Cytidylate_kin"/>
</dbReference>
<gene>
    <name evidence="8" type="primary">cmk</name>
    <name evidence="10" type="ORF">DLJ53_07970</name>
</gene>
<evidence type="ECO:0000313" key="10">
    <source>
        <dbReference type="EMBL" id="RAI04368.1"/>
    </source>
</evidence>
<evidence type="ECO:0000259" key="9">
    <source>
        <dbReference type="Pfam" id="PF02224"/>
    </source>
</evidence>
<comment type="catalytic activity">
    <reaction evidence="7 8">
        <text>CMP + ATP = CDP + ADP</text>
        <dbReference type="Rhea" id="RHEA:11600"/>
        <dbReference type="ChEBI" id="CHEBI:30616"/>
        <dbReference type="ChEBI" id="CHEBI:58069"/>
        <dbReference type="ChEBI" id="CHEBI:60377"/>
        <dbReference type="ChEBI" id="CHEBI:456216"/>
        <dbReference type="EC" id="2.7.4.25"/>
    </reaction>
</comment>
<dbReference type="RefSeq" id="WP_111343800.1">
    <property type="nucleotide sequence ID" value="NZ_JAIWKD010000001.1"/>
</dbReference>
<dbReference type="HAMAP" id="MF_00238">
    <property type="entry name" value="Cytidyl_kinase_type1"/>
    <property type="match status" value="1"/>
</dbReference>
<feature type="binding site" evidence="8">
    <location>
        <begin position="7"/>
        <end position="15"/>
    </location>
    <ligand>
        <name>ATP</name>
        <dbReference type="ChEBI" id="CHEBI:30616"/>
    </ligand>
</feature>
<dbReference type="Proteomes" id="UP000249590">
    <property type="component" value="Unassembled WGS sequence"/>
</dbReference>
<comment type="catalytic activity">
    <reaction evidence="6 8">
        <text>dCMP + ATP = dCDP + ADP</text>
        <dbReference type="Rhea" id="RHEA:25094"/>
        <dbReference type="ChEBI" id="CHEBI:30616"/>
        <dbReference type="ChEBI" id="CHEBI:57566"/>
        <dbReference type="ChEBI" id="CHEBI:58593"/>
        <dbReference type="ChEBI" id="CHEBI:456216"/>
        <dbReference type="EC" id="2.7.4.25"/>
    </reaction>
</comment>
<dbReference type="GO" id="GO:0005737">
    <property type="term" value="C:cytoplasm"/>
    <property type="evidence" value="ECO:0007669"/>
    <property type="project" value="UniProtKB-SubCell"/>
</dbReference>
<keyword evidence="3 8" id="KW-0547">Nucleotide-binding</keyword>
<dbReference type="NCBIfam" id="TIGR00017">
    <property type="entry name" value="cmk"/>
    <property type="match status" value="1"/>
</dbReference>
<dbReference type="Pfam" id="PF02224">
    <property type="entry name" value="Cytidylate_kin"/>
    <property type="match status" value="1"/>
</dbReference>
<feature type="domain" description="Cytidylate kinase" evidence="9">
    <location>
        <begin position="3"/>
        <end position="204"/>
    </location>
</feature>
<sequence length="212" mass="22679">MIIAVDGPAASGKGTLAKRLAAQYGLAYLDTGRTYRGVALAMRRAGASFEDVTAAVETARRIDFDALEDPEMTSTEAGEGASRIAVMPDLRAALVERQRAFAERAAREGRGAVLDGRDVGTVILPDATVKLFVTADVAERARRRALELYGIAHGPEFDALLEMLRRRDARDSGRAASPLKQAPDAYLLDTTDMDAEAAFSAAVRVVERALVA</sequence>
<evidence type="ECO:0000256" key="7">
    <source>
        <dbReference type="ARBA" id="ARBA00048478"/>
    </source>
</evidence>
<proteinExistence type="inferred from homology"/>
<dbReference type="CDD" id="cd02020">
    <property type="entry name" value="CMPK"/>
    <property type="match status" value="1"/>
</dbReference>
<evidence type="ECO:0000256" key="1">
    <source>
        <dbReference type="ARBA" id="ARBA00009427"/>
    </source>
</evidence>
<dbReference type="GO" id="GO:0036431">
    <property type="term" value="F:dCMP kinase activity"/>
    <property type="evidence" value="ECO:0007669"/>
    <property type="project" value="InterPro"/>
</dbReference>
<dbReference type="InterPro" id="IPR027417">
    <property type="entry name" value="P-loop_NTPase"/>
</dbReference>
<dbReference type="GO" id="GO:0006220">
    <property type="term" value="P:pyrimidine nucleotide metabolic process"/>
    <property type="evidence" value="ECO:0007669"/>
    <property type="project" value="UniProtKB-UniRule"/>
</dbReference>
<dbReference type="SUPFAM" id="SSF52540">
    <property type="entry name" value="P-loop containing nucleoside triphosphate hydrolases"/>
    <property type="match status" value="1"/>
</dbReference>
<evidence type="ECO:0000256" key="4">
    <source>
        <dbReference type="ARBA" id="ARBA00022777"/>
    </source>
</evidence>
<dbReference type="Gene3D" id="3.40.50.300">
    <property type="entry name" value="P-loop containing nucleotide triphosphate hydrolases"/>
    <property type="match status" value="1"/>
</dbReference>
<evidence type="ECO:0000256" key="3">
    <source>
        <dbReference type="ARBA" id="ARBA00022741"/>
    </source>
</evidence>
<accession>A0A8B2NW24</accession>
<protein>
    <recommendedName>
        <fullName evidence="8">Cytidylate kinase</fullName>
        <shortName evidence="8">CK</shortName>
        <ecNumber evidence="8">2.7.4.25</ecNumber>
    </recommendedName>
    <alternativeName>
        <fullName evidence="8">Cytidine monophosphate kinase</fullName>
        <shortName evidence="8">CMP kinase</shortName>
    </alternativeName>
</protein>
<dbReference type="InterPro" id="IPR011994">
    <property type="entry name" value="Cytidylate_kinase_dom"/>
</dbReference>
<name>A0A8B2NW24_9HYPH</name>
<dbReference type="AlphaFoldDB" id="A0A8B2NW24"/>
<dbReference type="EC" id="2.7.4.25" evidence="8"/>
<evidence type="ECO:0000256" key="6">
    <source>
        <dbReference type="ARBA" id="ARBA00047615"/>
    </source>
</evidence>
<reference evidence="10 11" key="1">
    <citation type="submission" date="2018-05" db="EMBL/GenBank/DDBJ databases">
        <title>Acuticoccus sediminis sp. nov., isolated from deep-sea sediment of Indian Ocean.</title>
        <authorList>
            <person name="Liu X."/>
            <person name="Lai Q."/>
            <person name="Du Y."/>
            <person name="Sun F."/>
            <person name="Zhang X."/>
            <person name="Wang S."/>
            <person name="Shao Z."/>
        </authorList>
    </citation>
    <scope>NUCLEOTIDE SEQUENCE [LARGE SCALE GENOMIC DNA]</scope>
    <source>
        <strain evidence="10 11">PTG4-2</strain>
    </source>
</reference>
<keyword evidence="4 8" id="KW-0418">Kinase</keyword>
<dbReference type="GO" id="GO:0005524">
    <property type="term" value="F:ATP binding"/>
    <property type="evidence" value="ECO:0007669"/>
    <property type="project" value="UniProtKB-UniRule"/>
</dbReference>
<dbReference type="OrthoDB" id="9807434at2"/>
<evidence type="ECO:0000313" key="11">
    <source>
        <dbReference type="Proteomes" id="UP000249590"/>
    </source>
</evidence>
<evidence type="ECO:0000256" key="5">
    <source>
        <dbReference type="ARBA" id="ARBA00022840"/>
    </source>
</evidence>
<evidence type="ECO:0000256" key="8">
    <source>
        <dbReference type="HAMAP-Rule" id="MF_00238"/>
    </source>
</evidence>
<comment type="subcellular location">
    <subcellularLocation>
        <location evidence="8">Cytoplasm</location>
    </subcellularLocation>
</comment>
<keyword evidence="5 8" id="KW-0067">ATP-binding</keyword>
<keyword evidence="2 8" id="KW-0808">Transferase</keyword>
<comment type="caution">
    <text evidence="10">The sequence shown here is derived from an EMBL/GenBank/DDBJ whole genome shotgun (WGS) entry which is preliminary data.</text>
</comment>
<keyword evidence="11" id="KW-1185">Reference proteome</keyword>